<keyword evidence="9" id="KW-1185">Reference proteome</keyword>
<dbReference type="SUPFAM" id="SSF56112">
    <property type="entry name" value="Protein kinase-like (PK-like)"/>
    <property type="match status" value="1"/>
</dbReference>
<dbReference type="PROSITE" id="PS00107">
    <property type="entry name" value="PROTEIN_KINASE_ATP"/>
    <property type="match status" value="1"/>
</dbReference>
<keyword evidence="1" id="KW-0808">Transferase</keyword>
<dbReference type="InterPro" id="IPR017441">
    <property type="entry name" value="Protein_kinase_ATP_BS"/>
</dbReference>
<keyword evidence="6" id="KW-0812">Transmembrane</keyword>
<keyword evidence="4 5" id="KW-0067">ATP-binding</keyword>
<evidence type="ECO:0000256" key="2">
    <source>
        <dbReference type="ARBA" id="ARBA00022741"/>
    </source>
</evidence>
<keyword evidence="6" id="KW-0472">Membrane</keyword>
<dbReference type="PANTHER" id="PTHR43289:SF6">
    <property type="entry name" value="SERINE_THREONINE-PROTEIN KINASE NEKL-3"/>
    <property type="match status" value="1"/>
</dbReference>
<dbReference type="InterPro" id="IPR011009">
    <property type="entry name" value="Kinase-like_dom_sf"/>
</dbReference>
<dbReference type="PROSITE" id="PS50011">
    <property type="entry name" value="PROTEIN_KINASE_DOM"/>
    <property type="match status" value="1"/>
</dbReference>
<evidence type="ECO:0000313" key="8">
    <source>
        <dbReference type="EMBL" id="MEZ0474081.1"/>
    </source>
</evidence>
<sequence>MDARQRVAWREADRILDGLLDLPPERRAAALAATTLDADVRALAQRLLAAHDCRSGPLEAAPALELALADAGDALKDRRLGRWRLLEQIGRGGMAVVHRAVSAEAPVGQQAAVKVLTLGALAGGGRERFLREQQLLSRLRHPGIVPLYDAGVAEDGTPWLAMALIDGKRIDTWCEQRRLEIEQRVDLALHVADALAHAHRSLVIHRDIKPSNVLVDDDGHAQLLDFGIARLDDEQEAERTATALRALTPEYAAPEQFLGAPPSTAMDVYGLGALLYRILTGQSPRPQGLHGIDTQTLPPSRAVQRDPEWPSPTRRLWVRRLRGDLDTVVMKALARQPEQRYASVEALAEDLRRWRGRHPVRARPQSRRYRAGRFAARHRLGVTAAALLALTLAAGIAGTLWQAHQARQQAALAQAAQQRTAQALARSNAIRDFLFELFRTTAPGKPREQLPTTAELLTAAVEQLPERFRNDPETEAEFLAAIAEVYYQRDLPEHVELRRRLLQLRTPQRLRQPAAYATAQADLAHSLASADASDQEESQRLFAEAIAQLERSAPDSTELAHAYRQRTTLHMHRGDGAARLGDSERAWDILAGRDEVSERERFFAVAAVAAGHHQAGGYAKSLGFYDQAIDLGRRVFGREHVHPATLTLNRSGALSHLGRFAEAEAGLLASLADYERIFDKPRGYMLAAWRELELLHYRQGRYEQALQARDQWDRLLHEAEPDNREEQAKSRLWRARNLVRLGRVAEAEALLRAATPVLQVDGGSGARNRLMAASSSLRLACDRALPTGLPEIREQALALAREMNGQDLVHAAEAHAVVGYCALRDGDPRQALLHLQRAAALHAALPQGDAAEVAEHLLWRGQALTALGDAGQARATWDQAQHLLQSADLQAHPVSAQLRRAMR</sequence>
<dbReference type="CDD" id="cd14014">
    <property type="entry name" value="STKc_PknB_like"/>
    <property type="match status" value="1"/>
</dbReference>
<dbReference type="Gene3D" id="1.25.40.10">
    <property type="entry name" value="Tetratricopeptide repeat domain"/>
    <property type="match status" value="2"/>
</dbReference>
<dbReference type="EMBL" id="JBFWIC010000005">
    <property type="protein sequence ID" value="MEZ0474081.1"/>
    <property type="molecule type" value="Genomic_DNA"/>
</dbReference>
<proteinExistence type="predicted"/>
<keyword evidence="3 8" id="KW-0418">Kinase</keyword>
<evidence type="ECO:0000256" key="1">
    <source>
        <dbReference type="ARBA" id="ARBA00022679"/>
    </source>
</evidence>
<evidence type="ECO:0000256" key="5">
    <source>
        <dbReference type="PROSITE-ProRule" id="PRU10141"/>
    </source>
</evidence>
<dbReference type="Proteomes" id="UP001566331">
    <property type="component" value="Unassembled WGS sequence"/>
</dbReference>
<keyword evidence="6" id="KW-1133">Transmembrane helix</keyword>
<protein>
    <submittedName>
        <fullName evidence="8">Protein kinase</fullName>
    </submittedName>
</protein>
<dbReference type="PANTHER" id="PTHR43289">
    <property type="entry name" value="MITOGEN-ACTIVATED PROTEIN KINASE KINASE KINASE 20-RELATED"/>
    <property type="match status" value="1"/>
</dbReference>
<dbReference type="SMART" id="SM00220">
    <property type="entry name" value="S_TKc"/>
    <property type="match status" value="1"/>
</dbReference>
<feature type="transmembrane region" description="Helical" evidence="6">
    <location>
        <begin position="380"/>
        <end position="401"/>
    </location>
</feature>
<dbReference type="InterPro" id="IPR008271">
    <property type="entry name" value="Ser/Thr_kinase_AS"/>
</dbReference>
<gene>
    <name evidence="8" type="ORF">AB6713_05550</name>
</gene>
<keyword evidence="2 5" id="KW-0547">Nucleotide-binding</keyword>
<evidence type="ECO:0000256" key="3">
    <source>
        <dbReference type="ARBA" id="ARBA00022777"/>
    </source>
</evidence>
<dbReference type="InterPro" id="IPR000719">
    <property type="entry name" value="Prot_kinase_dom"/>
</dbReference>
<accession>A0ABV4HQG6</accession>
<name>A0ABV4HQG6_9GAMM</name>
<dbReference type="GO" id="GO:0016301">
    <property type="term" value="F:kinase activity"/>
    <property type="evidence" value="ECO:0007669"/>
    <property type="project" value="UniProtKB-KW"/>
</dbReference>
<dbReference type="Gene3D" id="3.30.200.20">
    <property type="entry name" value="Phosphorylase Kinase, domain 1"/>
    <property type="match status" value="1"/>
</dbReference>
<evidence type="ECO:0000256" key="4">
    <source>
        <dbReference type="ARBA" id="ARBA00022840"/>
    </source>
</evidence>
<feature type="domain" description="Protein kinase" evidence="7">
    <location>
        <begin position="83"/>
        <end position="361"/>
    </location>
</feature>
<feature type="binding site" evidence="5">
    <location>
        <position position="114"/>
    </location>
    <ligand>
        <name>ATP</name>
        <dbReference type="ChEBI" id="CHEBI:30616"/>
    </ligand>
</feature>
<evidence type="ECO:0000259" key="7">
    <source>
        <dbReference type="PROSITE" id="PS50011"/>
    </source>
</evidence>
<dbReference type="InterPro" id="IPR011990">
    <property type="entry name" value="TPR-like_helical_dom_sf"/>
</dbReference>
<dbReference type="SUPFAM" id="SSF48452">
    <property type="entry name" value="TPR-like"/>
    <property type="match status" value="2"/>
</dbReference>
<reference evidence="8 9" key="1">
    <citation type="submission" date="2024-07" db="EMBL/GenBank/DDBJ databases">
        <title>Luteimonas salilacus sp. nov., isolated from the shore soil of Salt Lake in Tibet of China.</title>
        <authorList>
            <person name="Zhang X."/>
            <person name="Li A."/>
        </authorList>
    </citation>
    <scope>NUCLEOTIDE SEQUENCE [LARGE SCALE GENOMIC DNA]</scope>
    <source>
        <strain evidence="8 9">B3-2-R+30</strain>
    </source>
</reference>
<dbReference type="RefSeq" id="WP_370564076.1">
    <property type="nucleotide sequence ID" value="NZ_JBFWIB010000006.1"/>
</dbReference>
<dbReference type="PROSITE" id="PS00108">
    <property type="entry name" value="PROTEIN_KINASE_ST"/>
    <property type="match status" value="1"/>
</dbReference>
<evidence type="ECO:0000313" key="9">
    <source>
        <dbReference type="Proteomes" id="UP001566331"/>
    </source>
</evidence>
<dbReference type="Pfam" id="PF00069">
    <property type="entry name" value="Pkinase"/>
    <property type="match status" value="1"/>
</dbReference>
<organism evidence="8 9">
    <name type="scientific">Luteimonas salinilitoris</name>
    <dbReference type="NCBI Taxonomy" id="3237697"/>
    <lineage>
        <taxon>Bacteria</taxon>
        <taxon>Pseudomonadati</taxon>
        <taxon>Pseudomonadota</taxon>
        <taxon>Gammaproteobacteria</taxon>
        <taxon>Lysobacterales</taxon>
        <taxon>Lysobacteraceae</taxon>
        <taxon>Luteimonas</taxon>
    </lineage>
</organism>
<dbReference type="Gene3D" id="1.10.510.10">
    <property type="entry name" value="Transferase(Phosphotransferase) domain 1"/>
    <property type="match status" value="1"/>
</dbReference>
<evidence type="ECO:0000256" key="6">
    <source>
        <dbReference type="SAM" id="Phobius"/>
    </source>
</evidence>
<comment type="caution">
    <text evidence="8">The sequence shown here is derived from an EMBL/GenBank/DDBJ whole genome shotgun (WGS) entry which is preliminary data.</text>
</comment>